<protein>
    <submittedName>
        <fullName evidence="1">Uncharacterized protein</fullName>
    </submittedName>
</protein>
<dbReference type="EMBL" id="CP000554">
    <property type="protein sequence ID" value="ABM77765.1"/>
    <property type="molecule type" value="Genomic_DNA"/>
</dbReference>
<reference evidence="1 2" key="1">
    <citation type="journal article" date="2007" name="PLoS Genet.">
        <title>Patterns and implications of gene gain and loss in the evolution of Prochlorococcus.</title>
        <authorList>
            <person name="Kettler G.C."/>
            <person name="Martiny A.C."/>
            <person name="Huang K."/>
            <person name="Zucker J."/>
            <person name="Coleman M.L."/>
            <person name="Rodrigue S."/>
            <person name="Chen F."/>
            <person name="Lapidus A."/>
            <person name="Ferriera S."/>
            <person name="Johnson J."/>
            <person name="Steglich C."/>
            <person name="Church G.M."/>
            <person name="Richardson P."/>
            <person name="Chisholm S.W."/>
        </authorList>
    </citation>
    <scope>NUCLEOTIDE SEQUENCE [LARGE SCALE GENOMIC DNA]</scope>
    <source>
        <strain evidence="1 2">MIT 9303</strain>
    </source>
</reference>
<evidence type="ECO:0000313" key="2">
    <source>
        <dbReference type="Proteomes" id="UP000002274"/>
    </source>
</evidence>
<dbReference type="AlphaFoldDB" id="A2C8F5"/>
<dbReference type="HOGENOM" id="CLU_2684855_0_0_3"/>
<evidence type="ECO:0000313" key="1">
    <source>
        <dbReference type="EMBL" id="ABM77765.1"/>
    </source>
</evidence>
<proteinExistence type="predicted"/>
<dbReference type="Proteomes" id="UP000002274">
    <property type="component" value="Chromosome"/>
</dbReference>
<gene>
    <name evidence="1" type="ordered locus">P9303_10161</name>
</gene>
<sequence length="74" mass="8254">MVVSSEAGSLLGQSKKIIHKINPAWLAHSLSKVPIEKKMRSQSCDQKTIQIILKSACHGIAYKQRLTKLLSRLI</sequence>
<organism evidence="1 2">
    <name type="scientific">Prochlorococcus marinus (strain MIT 9303)</name>
    <dbReference type="NCBI Taxonomy" id="59922"/>
    <lineage>
        <taxon>Bacteria</taxon>
        <taxon>Bacillati</taxon>
        <taxon>Cyanobacteriota</taxon>
        <taxon>Cyanophyceae</taxon>
        <taxon>Synechococcales</taxon>
        <taxon>Prochlorococcaceae</taxon>
        <taxon>Prochlorococcus</taxon>
    </lineage>
</organism>
<name>A2C8F5_PROM3</name>
<dbReference type="KEGG" id="pmf:P9303_10161"/>
<accession>A2C8F5</accession>